<dbReference type="PROSITE" id="PS51257">
    <property type="entry name" value="PROKAR_LIPOPROTEIN"/>
    <property type="match status" value="1"/>
</dbReference>
<dbReference type="InterPro" id="IPR028974">
    <property type="entry name" value="TSP_type-3_rpt"/>
</dbReference>
<sequence>MAMKYLLYTILAGLLLSSCESDDDSNTIPVRDRQEVFDENIIDLETYLSTHFYNYEDFDPANPSDFEIVIDTLAGANADKIALIDRPELERLSITRDEVDYEYFVLKVREGEGALRPTYADSTLISYRGFNLQNEVFDEAQNPLWLDLPNTIAGFSLGLTEFKESTDRVQNPDGTFTFENSGMGVIFMPSGLAYFNNPPNNTIGQYNPIAFSIKLRTVEITDHDGDGILSIYEDLNNDRNLRSGDADDTDGDGISNFLDADDDGDGISTREEISDEDGNLLILNGDPSTAPDSDNDGIPDYLDNRTEASS</sequence>
<evidence type="ECO:0000256" key="1">
    <source>
        <dbReference type="SAM" id="MobiDB-lite"/>
    </source>
</evidence>
<gene>
    <name evidence="2" type="ORF">BST97_00335</name>
</gene>
<dbReference type="SUPFAM" id="SSF103647">
    <property type="entry name" value="TSP type-3 repeat"/>
    <property type="match status" value="1"/>
</dbReference>
<evidence type="ECO:0000313" key="2">
    <source>
        <dbReference type="EMBL" id="ARN76573.1"/>
    </source>
</evidence>
<reference evidence="2 3" key="1">
    <citation type="submission" date="2016-11" db="EMBL/GenBank/DDBJ databases">
        <title>Trade-off between light-utilization and light-protection in marine flavobacteria.</title>
        <authorList>
            <person name="Kumagai Y."/>
        </authorList>
    </citation>
    <scope>NUCLEOTIDE SEQUENCE [LARGE SCALE GENOMIC DNA]</scope>
    <source>
        <strain evidence="2 3">JCM 13191</strain>
    </source>
</reference>
<name>A0A1W6MG41_9FLAO</name>
<dbReference type="EMBL" id="CP019344">
    <property type="protein sequence ID" value="ARN76573.1"/>
    <property type="molecule type" value="Genomic_DNA"/>
</dbReference>
<protein>
    <submittedName>
        <fullName evidence="2">Uncharacterized protein</fullName>
    </submittedName>
</protein>
<dbReference type="GO" id="GO:0003755">
    <property type="term" value="F:peptidyl-prolyl cis-trans isomerase activity"/>
    <property type="evidence" value="ECO:0007669"/>
    <property type="project" value="InterPro"/>
</dbReference>
<dbReference type="AlphaFoldDB" id="A0A1W6MG41"/>
<dbReference type="GO" id="GO:0005509">
    <property type="term" value="F:calcium ion binding"/>
    <property type="evidence" value="ECO:0007669"/>
    <property type="project" value="InterPro"/>
</dbReference>
<keyword evidence="3" id="KW-1185">Reference proteome</keyword>
<organism evidence="2 3">
    <name type="scientific">Nonlabens spongiae</name>
    <dbReference type="NCBI Taxonomy" id="331648"/>
    <lineage>
        <taxon>Bacteria</taxon>
        <taxon>Pseudomonadati</taxon>
        <taxon>Bacteroidota</taxon>
        <taxon>Flavobacteriia</taxon>
        <taxon>Flavobacteriales</taxon>
        <taxon>Flavobacteriaceae</taxon>
        <taxon>Nonlabens</taxon>
    </lineage>
</organism>
<dbReference type="Proteomes" id="UP000193431">
    <property type="component" value="Chromosome"/>
</dbReference>
<evidence type="ECO:0000313" key="3">
    <source>
        <dbReference type="Proteomes" id="UP000193431"/>
    </source>
</evidence>
<dbReference type="SUPFAM" id="SSF54534">
    <property type="entry name" value="FKBP-like"/>
    <property type="match status" value="1"/>
</dbReference>
<dbReference type="STRING" id="331648.BST97_00335"/>
<dbReference type="Gene3D" id="3.10.50.40">
    <property type="match status" value="1"/>
</dbReference>
<dbReference type="InterPro" id="IPR046357">
    <property type="entry name" value="PPIase_dom_sf"/>
</dbReference>
<accession>A0A1W6MG41</accession>
<feature type="region of interest" description="Disordered" evidence="1">
    <location>
        <begin position="242"/>
        <end position="310"/>
    </location>
</feature>
<proteinExistence type="predicted"/>